<reference evidence="2" key="1">
    <citation type="journal article" date="2023" name="Nat. Plants">
        <title>Single-cell RNA sequencing provides a high-resolution roadmap for understanding the multicellular compartmentation of specialized metabolism.</title>
        <authorList>
            <person name="Sun S."/>
            <person name="Shen X."/>
            <person name="Li Y."/>
            <person name="Li Y."/>
            <person name="Wang S."/>
            <person name="Li R."/>
            <person name="Zhang H."/>
            <person name="Shen G."/>
            <person name="Guo B."/>
            <person name="Wei J."/>
            <person name="Xu J."/>
            <person name="St-Pierre B."/>
            <person name="Chen S."/>
            <person name="Sun C."/>
        </authorList>
    </citation>
    <scope>NUCLEOTIDE SEQUENCE [LARGE SCALE GENOMIC DNA]</scope>
</reference>
<keyword evidence="2" id="KW-1185">Reference proteome</keyword>
<protein>
    <submittedName>
        <fullName evidence="1">Uncharacterized protein</fullName>
    </submittedName>
</protein>
<organism evidence="1 2">
    <name type="scientific">Catharanthus roseus</name>
    <name type="common">Madagascar periwinkle</name>
    <name type="synonym">Vinca rosea</name>
    <dbReference type="NCBI Taxonomy" id="4058"/>
    <lineage>
        <taxon>Eukaryota</taxon>
        <taxon>Viridiplantae</taxon>
        <taxon>Streptophyta</taxon>
        <taxon>Embryophyta</taxon>
        <taxon>Tracheophyta</taxon>
        <taxon>Spermatophyta</taxon>
        <taxon>Magnoliopsida</taxon>
        <taxon>eudicotyledons</taxon>
        <taxon>Gunneridae</taxon>
        <taxon>Pentapetalae</taxon>
        <taxon>asterids</taxon>
        <taxon>lamiids</taxon>
        <taxon>Gentianales</taxon>
        <taxon>Apocynaceae</taxon>
        <taxon>Rauvolfioideae</taxon>
        <taxon>Vinceae</taxon>
        <taxon>Catharanthinae</taxon>
        <taxon>Catharanthus</taxon>
    </lineage>
</organism>
<sequence>MDLAYNSNSVFMLTPAEPILIETKNTTQNQTEAMGSEISRKRRRRRNINDEDIAIYLANKVAKKLKSDTISGYTNESNPFGDSNLVESSYGKRRFNAIFTPKTEKKRQKQIRADIKKGKRRRELRAMKKAQHEEEMAILSRERSRAEFQDWEKREEEFLFHQGKIRSQIRLNEGRMKPIDILMNQLNCSDREIEEPYFDIKLNIGCDREAPVRMQYWEALVVICDEELAEARKRDAFDGLFFAQQKGINPSIEADVINLLKGKSYTELEDLQSQIESEMQSGEAKVNPCSKSQGFASRNLFPGSAERERKTPLKNSIPDHQLLVSQESALEEEDGDQEEVGSYSPEAVHGGDDYESGIDPQEDKEILEKKRFEDNFQHKALKAMGAMEEGDSIFGYKDEINPDSQVCPRWQHHHKFRPRKPKYLNRVHTGYVWNKYNQNHYNHENPPPKTVEGYKFNIFYPDLLDKSKAPSYSIEKDGEEEKTCIIRFHGGLPYEDIAFRIVNNEWEYSKKKGFKCTFERGIHLYFNFKRFRYRRIRERRGMEELLLANKLQEPERLNISWEVRLRESGAVLEVFTLAGIYSNSTINKYHEYDDSTILAHSLHPLWQQLK</sequence>
<dbReference type="Proteomes" id="UP001060085">
    <property type="component" value="Linkage Group LG03"/>
</dbReference>
<proteinExistence type="predicted"/>
<accession>A0ACC0BLL1</accession>
<evidence type="ECO:0000313" key="2">
    <source>
        <dbReference type="Proteomes" id="UP001060085"/>
    </source>
</evidence>
<comment type="caution">
    <text evidence="1">The sequence shown here is derived from an EMBL/GenBank/DDBJ whole genome shotgun (WGS) entry which is preliminary data.</text>
</comment>
<dbReference type="EMBL" id="CM044703">
    <property type="protein sequence ID" value="KAI5673449.1"/>
    <property type="molecule type" value="Genomic_DNA"/>
</dbReference>
<gene>
    <name evidence="1" type="ORF">M9H77_13813</name>
</gene>
<name>A0ACC0BLL1_CATRO</name>
<evidence type="ECO:0000313" key="1">
    <source>
        <dbReference type="EMBL" id="KAI5673449.1"/>
    </source>
</evidence>